<name>A0A162MNB5_9FIRM</name>
<dbReference type="RefSeq" id="WP_068748157.1">
    <property type="nucleotide sequence ID" value="NZ_LOHZ01000025.1"/>
</dbReference>
<dbReference type="SMART" id="SM00827">
    <property type="entry name" value="PKS_AT"/>
    <property type="match status" value="1"/>
</dbReference>
<dbReference type="STRING" id="520767.ATZ99_10220"/>
<feature type="domain" description="Malonyl-CoA:ACP transacylase (MAT)" evidence="6">
    <location>
        <begin position="7"/>
        <end position="305"/>
    </location>
</feature>
<evidence type="ECO:0000256" key="5">
    <source>
        <dbReference type="PIRSR" id="PIRSR000446-1"/>
    </source>
</evidence>
<dbReference type="AlphaFoldDB" id="A0A162MNB5"/>
<evidence type="ECO:0000256" key="4">
    <source>
        <dbReference type="PIRNR" id="PIRNR000446"/>
    </source>
</evidence>
<dbReference type="Proteomes" id="UP000075737">
    <property type="component" value="Unassembled WGS sequence"/>
</dbReference>
<evidence type="ECO:0000256" key="2">
    <source>
        <dbReference type="ARBA" id="ARBA00023315"/>
    </source>
</evidence>
<comment type="caution">
    <text evidence="7">The sequence shown here is derived from an EMBL/GenBank/DDBJ whole genome shotgun (WGS) entry which is preliminary data.</text>
</comment>
<keyword evidence="2 4" id="KW-0012">Acyltransferase</keyword>
<dbReference type="SUPFAM" id="SSF52151">
    <property type="entry name" value="FabD/lysophospholipase-like"/>
    <property type="match status" value="1"/>
</dbReference>
<gene>
    <name evidence="7" type="primary">fabD</name>
    <name evidence="7" type="ORF">ATZ99_10220</name>
</gene>
<evidence type="ECO:0000259" key="6">
    <source>
        <dbReference type="SMART" id="SM00827"/>
    </source>
</evidence>
<feature type="active site" evidence="5">
    <location>
        <position position="200"/>
    </location>
</feature>
<dbReference type="InterPro" id="IPR004410">
    <property type="entry name" value="Malonyl_CoA-ACP_transAc_FabD"/>
</dbReference>
<evidence type="ECO:0000313" key="8">
    <source>
        <dbReference type="Proteomes" id="UP000075737"/>
    </source>
</evidence>
<dbReference type="Pfam" id="PF00698">
    <property type="entry name" value="Acyl_transf_1"/>
    <property type="match status" value="1"/>
</dbReference>
<accession>A0A162MNB5</accession>
<dbReference type="EMBL" id="LOHZ01000025">
    <property type="protein sequence ID" value="KYO66777.1"/>
    <property type="molecule type" value="Genomic_DNA"/>
</dbReference>
<dbReference type="GO" id="GO:0004314">
    <property type="term" value="F:[acyl-carrier-protein] S-malonyltransferase activity"/>
    <property type="evidence" value="ECO:0007669"/>
    <property type="project" value="UniProtKB-EC"/>
</dbReference>
<dbReference type="GO" id="GO:0005829">
    <property type="term" value="C:cytosol"/>
    <property type="evidence" value="ECO:0007669"/>
    <property type="project" value="TreeGrafter"/>
</dbReference>
<reference evidence="7 8" key="1">
    <citation type="submission" date="2015-12" db="EMBL/GenBank/DDBJ databases">
        <title>Draft genome of Thermovenabulum gondwanense isolated from a red thermophilic microbial mat colonisisng an outflow channel of a bore well.</title>
        <authorList>
            <person name="Patel B.K."/>
        </authorList>
    </citation>
    <scope>NUCLEOTIDE SEQUENCE [LARGE SCALE GENOMIC DNA]</scope>
    <source>
        <strain evidence="7 8">R270</strain>
    </source>
</reference>
<comment type="similarity">
    <text evidence="4">Belongs to the fabD family.</text>
</comment>
<comment type="catalytic activity">
    <reaction evidence="3 4">
        <text>holo-[ACP] + malonyl-CoA = malonyl-[ACP] + CoA</text>
        <dbReference type="Rhea" id="RHEA:41792"/>
        <dbReference type="Rhea" id="RHEA-COMP:9623"/>
        <dbReference type="Rhea" id="RHEA-COMP:9685"/>
        <dbReference type="ChEBI" id="CHEBI:57287"/>
        <dbReference type="ChEBI" id="CHEBI:57384"/>
        <dbReference type="ChEBI" id="CHEBI:64479"/>
        <dbReference type="ChEBI" id="CHEBI:78449"/>
        <dbReference type="EC" id="2.3.1.39"/>
    </reaction>
</comment>
<dbReference type="Gene3D" id="3.30.70.250">
    <property type="entry name" value="Malonyl-CoA ACP transacylase, ACP-binding"/>
    <property type="match status" value="1"/>
</dbReference>
<dbReference type="InterPro" id="IPR016035">
    <property type="entry name" value="Acyl_Trfase/lysoPLipase"/>
</dbReference>
<proteinExistence type="inferred from homology"/>
<evidence type="ECO:0000256" key="3">
    <source>
        <dbReference type="ARBA" id="ARBA00048462"/>
    </source>
</evidence>
<dbReference type="InterPro" id="IPR016036">
    <property type="entry name" value="Malonyl_transacylase_ACP-bd"/>
</dbReference>
<dbReference type="NCBIfam" id="TIGR00128">
    <property type="entry name" value="fabD"/>
    <property type="match status" value="1"/>
</dbReference>
<dbReference type="InterPro" id="IPR050858">
    <property type="entry name" value="Mal-CoA-ACP_Trans/PKS_FabD"/>
</dbReference>
<keyword evidence="8" id="KW-1185">Reference proteome</keyword>
<sequence>MSKIAFIFPGQGAQYVGMGRDLYEKFAIAKELFHKAEKVLGLPISRLCFEGPEEKLRETENTQPAILVHSIICFNILKSYGVNPDITCGLSLGEYSSLVAADALSFEDAVSIVKKRGKYMQEAVPIGTGGMAALMGLTREQVQELIKTASKEGVVEIANFNCPGQIVISGEIAALKFAVELAREFGAKKVTMLNVSAPFHSSLLVGAGEKLKYDLERINIKAPKIPVVFNVTADSEDEPQKIRELLIKQVSSPVLFEDSIKRMANKGVNIFIEVGPGKSLSGFVKKIDRNAEVLNVEDIASLEKTLNQLGGILYESAG</sequence>
<dbReference type="InterPro" id="IPR024925">
    <property type="entry name" value="Malonyl_CoA-ACP_transAc"/>
</dbReference>
<keyword evidence="1 4" id="KW-0808">Transferase</keyword>
<organism evidence="7 8">
    <name type="scientific">Thermovenabulum gondwanense</name>
    <dbReference type="NCBI Taxonomy" id="520767"/>
    <lineage>
        <taxon>Bacteria</taxon>
        <taxon>Bacillati</taxon>
        <taxon>Bacillota</taxon>
        <taxon>Clostridia</taxon>
        <taxon>Thermosediminibacterales</taxon>
        <taxon>Thermosediminibacteraceae</taxon>
        <taxon>Thermovenabulum</taxon>
    </lineage>
</organism>
<evidence type="ECO:0000313" key="7">
    <source>
        <dbReference type="EMBL" id="KYO66777.1"/>
    </source>
</evidence>
<protein>
    <recommendedName>
        <fullName evidence="4">Malonyl CoA-acyl carrier protein transacylase</fullName>
        <ecNumber evidence="4">2.3.1.39</ecNumber>
    </recommendedName>
</protein>
<dbReference type="SUPFAM" id="SSF55048">
    <property type="entry name" value="Probable ACP-binding domain of malonyl-CoA ACP transacylase"/>
    <property type="match status" value="1"/>
</dbReference>
<dbReference type="InterPro" id="IPR014043">
    <property type="entry name" value="Acyl_transferase_dom"/>
</dbReference>
<feature type="active site" evidence="5">
    <location>
        <position position="91"/>
    </location>
</feature>
<dbReference type="FunFam" id="3.30.70.250:FF:000001">
    <property type="entry name" value="Malonyl CoA-acyl carrier protein transacylase"/>
    <property type="match status" value="1"/>
</dbReference>
<dbReference type="PANTHER" id="PTHR42681:SF1">
    <property type="entry name" value="MALONYL-COA-ACYL CARRIER PROTEIN TRANSACYLASE, MITOCHONDRIAL"/>
    <property type="match status" value="1"/>
</dbReference>
<dbReference type="GO" id="GO:0006633">
    <property type="term" value="P:fatty acid biosynthetic process"/>
    <property type="evidence" value="ECO:0007669"/>
    <property type="project" value="TreeGrafter"/>
</dbReference>
<dbReference type="PATRIC" id="fig|520767.4.peg.1121"/>
<dbReference type="PANTHER" id="PTHR42681">
    <property type="entry name" value="MALONYL-COA-ACYL CARRIER PROTEIN TRANSACYLASE, MITOCHONDRIAL"/>
    <property type="match status" value="1"/>
</dbReference>
<evidence type="ECO:0000256" key="1">
    <source>
        <dbReference type="ARBA" id="ARBA00022679"/>
    </source>
</evidence>
<dbReference type="PIRSF" id="PIRSF000446">
    <property type="entry name" value="Mct"/>
    <property type="match status" value="1"/>
</dbReference>
<dbReference type="InterPro" id="IPR001227">
    <property type="entry name" value="Ac_transferase_dom_sf"/>
</dbReference>
<dbReference type="OrthoDB" id="9805460at2"/>
<dbReference type="Gene3D" id="3.40.366.10">
    <property type="entry name" value="Malonyl-Coenzyme A Acyl Carrier Protein, domain 2"/>
    <property type="match status" value="1"/>
</dbReference>
<dbReference type="EC" id="2.3.1.39" evidence="4"/>